<dbReference type="Gene3D" id="3.30.565.10">
    <property type="entry name" value="Histidine kinase-like ATPase, C-terminal domain"/>
    <property type="match status" value="1"/>
</dbReference>
<evidence type="ECO:0000256" key="10">
    <source>
        <dbReference type="ARBA" id="ARBA00068150"/>
    </source>
</evidence>
<evidence type="ECO:0000256" key="8">
    <source>
        <dbReference type="ARBA" id="ARBA00023012"/>
    </source>
</evidence>
<dbReference type="Pfam" id="PF00072">
    <property type="entry name" value="Response_reg"/>
    <property type="match status" value="1"/>
</dbReference>
<feature type="domain" description="Response regulatory" evidence="14">
    <location>
        <begin position="461"/>
        <end position="578"/>
    </location>
</feature>
<dbReference type="InterPro" id="IPR036097">
    <property type="entry name" value="HisK_dim/P_sf"/>
</dbReference>
<dbReference type="SUPFAM" id="SSF47384">
    <property type="entry name" value="Homodimeric domain of signal transducing histidine kinase"/>
    <property type="match status" value="1"/>
</dbReference>
<dbReference type="InterPro" id="IPR004358">
    <property type="entry name" value="Sig_transdc_His_kin-like_C"/>
</dbReference>
<comment type="catalytic activity">
    <reaction evidence="1">
        <text>ATP + protein L-histidine = ADP + protein N-phospho-L-histidine.</text>
        <dbReference type="EC" id="2.7.13.3"/>
    </reaction>
</comment>
<organism evidence="15">
    <name type="scientific">uncultured Thiotrichaceae bacterium</name>
    <dbReference type="NCBI Taxonomy" id="298394"/>
    <lineage>
        <taxon>Bacteria</taxon>
        <taxon>Pseudomonadati</taxon>
        <taxon>Pseudomonadota</taxon>
        <taxon>Gammaproteobacteria</taxon>
        <taxon>Thiotrichales</taxon>
        <taxon>Thiotrichaceae</taxon>
        <taxon>environmental samples</taxon>
    </lineage>
</organism>
<dbReference type="InterPro" id="IPR011006">
    <property type="entry name" value="CheY-like_superfamily"/>
</dbReference>
<dbReference type="PANTHER" id="PTHR45339">
    <property type="entry name" value="HYBRID SIGNAL TRANSDUCTION HISTIDINE KINASE J"/>
    <property type="match status" value="1"/>
</dbReference>
<dbReference type="InterPro" id="IPR005467">
    <property type="entry name" value="His_kinase_dom"/>
</dbReference>
<accession>A0A6S6T732</accession>
<evidence type="ECO:0000256" key="1">
    <source>
        <dbReference type="ARBA" id="ARBA00000085"/>
    </source>
</evidence>
<sequence length="593" mass="66722">MSDETKLLERRLKREKAARRQAEQLLESKSLELYESNQALTTLAASLEKSIDERTIELQEATEAAVNANKAKSNFLASMSHEIRTPMNGIIGMSHLLMDTPLSEEQRRQASIIHSSSQSLLHIINDILDLSKLEAGKFEIHSKSFNLYTFCEDVINSVAITAIEKNIELLLIFDEKMPIEFSSDPVRLRQVLINLLGNALKFTDEGYVLLKVSRVTGEENTENLRFEISDTGVGISKSSQQGLFIPFNQLSNYEHDKSAIKGTGLGLAISKKLTTLMAGKIEVESEVGKGSKFWIELPHKTTESKYQEIQNLGNALFHQPRKELKTITKSLFESLGMQVQHANDISIFSDNKHHDDANHDFYIVDTQYLDTVQQQQLLETLKDTNIPTHQWIFLVDAGQKPSLMSQHIHNEDLATCIKPVSVAKIQTLLDKQKPADKTDKAKKAAKTVKVEKNSSPERAPNILLVEDNRVNQIVAKALFKKHNMDITIAVDGIDAIEKFSLDYDIIFMDINMPRMGGIEATSELRQVMLHAHKHIPVIALTANAMEGAKEEYMEQGLDDYISKPIDPEKLLTILSTWLPNECKKPAKKLEASL</sequence>
<evidence type="ECO:0000256" key="11">
    <source>
        <dbReference type="PROSITE-ProRule" id="PRU00169"/>
    </source>
</evidence>
<feature type="modified residue" description="4-aspartylphosphate" evidence="11">
    <location>
        <position position="509"/>
    </location>
</feature>
<dbReference type="PRINTS" id="PR00344">
    <property type="entry name" value="BCTRLSENSOR"/>
</dbReference>
<dbReference type="SUPFAM" id="SSF52172">
    <property type="entry name" value="CheY-like"/>
    <property type="match status" value="1"/>
</dbReference>
<dbReference type="SUPFAM" id="SSF55874">
    <property type="entry name" value="ATPase domain of HSP90 chaperone/DNA topoisomerase II/histidine kinase"/>
    <property type="match status" value="1"/>
</dbReference>
<dbReference type="Pfam" id="PF00512">
    <property type="entry name" value="HisKA"/>
    <property type="match status" value="1"/>
</dbReference>
<dbReference type="CDD" id="cd17546">
    <property type="entry name" value="REC_hyHK_CKI1_RcsC-like"/>
    <property type="match status" value="1"/>
</dbReference>
<evidence type="ECO:0000256" key="12">
    <source>
        <dbReference type="SAM" id="Coils"/>
    </source>
</evidence>
<protein>
    <recommendedName>
        <fullName evidence="10">Sensory/regulatory protein RpfC</fullName>
        <ecNumber evidence="2">2.7.13.3</ecNumber>
    </recommendedName>
</protein>
<evidence type="ECO:0000259" key="14">
    <source>
        <dbReference type="PROSITE" id="PS50110"/>
    </source>
</evidence>
<feature type="coiled-coil region" evidence="12">
    <location>
        <begin position="5"/>
        <end position="64"/>
    </location>
</feature>
<dbReference type="InterPro" id="IPR003661">
    <property type="entry name" value="HisK_dim/P_dom"/>
</dbReference>
<name>A0A6S6T732_9GAMM</name>
<keyword evidence="7" id="KW-0067">ATP-binding</keyword>
<dbReference type="GO" id="GO:0005524">
    <property type="term" value="F:ATP binding"/>
    <property type="evidence" value="ECO:0007669"/>
    <property type="project" value="UniProtKB-KW"/>
</dbReference>
<evidence type="ECO:0000256" key="6">
    <source>
        <dbReference type="ARBA" id="ARBA00022777"/>
    </source>
</evidence>
<evidence type="ECO:0000256" key="2">
    <source>
        <dbReference type="ARBA" id="ARBA00012438"/>
    </source>
</evidence>
<proteinExistence type="predicted"/>
<gene>
    <name evidence="15" type="ORF">HELGO_WM4402</name>
</gene>
<keyword evidence="6" id="KW-0418">Kinase</keyword>
<dbReference type="EC" id="2.7.13.3" evidence="2"/>
<dbReference type="CDD" id="cd16922">
    <property type="entry name" value="HATPase_EvgS-ArcB-TorS-like"/>
    <property type="match status" value="1"/>
</dbReference>
<dbReference type="SMART" id="SM00448">
    <property type="entry name" value="REC"/>
    <property type="match status" value="1"/>
</dbReference>
<dbReference type="CDD" id="cd00082">
    <property type="entry name" value="HisKA"/>
    <property type="match status" value="1"/>
</dbReference>
<dbReference type="FunFam" id="3.30.565.10:FF:000010">
    <property type="entry name" value="Sensor histidine kinase RcsC"/>
    <property type="match status" value="1"/>
</dbReference>
<dbReference type="FunFam" id="1.10.287.130:FF:000002">
    <property type="entry name" value="Two-component osmosensing histidine kinase"/>
    <property type="match status" value="1"/>
</dbReference>
<dbReference type="SMART" id="SM00388">
    <property type="entry name" value="HisKA"/>
    <property type="match status" value="1"/>
</dbReference>
<dbReference type="GO" id="GO:0000155">
    <property type="term" value="F:phosphorelay sensor kinase activity"/>
    <property type="evidence" value="ECO:0007669"/>
    <property type="project" value="InterPro"/>
</dbReference>
<feature type="domain" description="Histidine kinase" evidence="13">
    <location>
        <begin position="78"/>
        <end position="301"/>
    </location>
</feature>
<keyword evidence="12" id="KW-0175">Coiled coil</keyword>
<evidence type="ECO:0000256" key="3">
    <source>
        <dbReference type="ARBA" id="ARBA00022553"/>
    </source>
</evidence>
<keyword evidence="3 11" id="KW-0597">Phosphoprotein</keyword>
<dbReference type="Gene3D" id="3.40.50.2300">
    <property type="match status" value="1"/>
</dbReference>
<evidence type="ECO:0000256" key="7">
    <source>
        <dbReference type="ARBA" id="ARBA00022840"/>
    </source>
</evidence>
<dbReference type="InterPro" id="IPR003594">
    <property type="entry name" value="HATPase_dom"/>
</dbReference>
<dbReference type="Pfam" id="PF02518">
    <property type="entry name" value="HATPase_c"/>
    <property type="match status" value="1"/>
</dbReference>
<evidence type="ECO:0000259" key="13">
    <source>
        <dbReference type="PROSITE" id="PS50109"/>
    </source>
</evidence>
<dbReference type="EMBL" id="CACVAY010000071">
    <property type="protein sequence ID" value="CAA6815093.1"/>
    <property type="molecule type" value="Genomic_DNA"/>
</dbReference>
<evidence type="ECO:0000313" key="15">
    <source>
        <dbReference type="EMBL" id="CAA6815093.1"/>
    </source>
</evidence>
<keyword evidence="5" id="KW-0547">Nucleotide-binding</keyword>
<dbReference type="Gene3D" id="1.10.287.130">
    <property type="match status" value="1"/>
</dbReference>
<evidence type="ECO:0000256" key="4">
    <source>
        <dbReference type="ARBA" id="ARBA00022679"/>
    </source>
</evidence>
<dbReference type="AlphaFoldDB" id="A0A6S6T732"/>
<dbReference type="SMART" id="SM00387">
    <property type="entry name" value="HATPase_c"/>
    <property type="match status" value="1"/>
</dbReference>
<keyword evidence="8" id="KW-0902">Two-component regulatory system</keyword>
<dbReference type="PROSITE" id="PS50110">
    <property type="entry name" value="RESPONSE_REGULATORY"/>
    <property type="match status" value="1"/>
</dbReference>
<dbReference type="PANTHER" id="PTHR45339:SF1">
    <property type="entry name" value="HYBRID SIGNAL TRANSDUCTION HISTIDINE KINASE J"/>
    <property type="match status" value="1"/>
</dbReference>
<reference evidence="15" key="1">
    <citation type="submission" date="2020-01" db="EMBL/GenBank/DDBJ databases">
        <authorList>
            <person name="Meier V. D."/>
            <person name="Meier V D."/>
        </authorList>
    </citation>
    <scope>NUCLEOTIDE SEQUENCE</scope>
    <source>
        <strain evidence="15">HLG_WM_MAG_07</strain>
    </source>
</reference>
<dbReference type="PROSITE" id="PS50109">
    <property type="entry name" value="HIS_KIN"/>
    <property type="match status" value="1"/>
</dbReference>
<dbReference type="InterPro" id="IPR001789">
    <property type="entry name" value="Sig_transdc_resp-reg_receiver"/>
</dbReference>
<comment type="subunit">
    <text evidence="9">At low DSF concentrations, interacts with RpfF.</text>
</comment>
<evidence type="ECO:0000256" key="5">
    <source>
        <dbReference type="ARBA" id="ARBA00022741"/>
    </source>
</evidence>
<evidence type="ECO:0000256" key="9">
    <source>
        <dbReference type="ARBA" id="ARBA00064003"/>
    </source>
</evidence>
<dbReference type="InterPro" id="IPR036890">
    <property type="entry name" value="HATPase_C_sf"/>
</dbReference>
<keyword evidence="4" id="KW-0808">Transferase</keyword>